<name>A0A1P8EG52_9GAMM</name>
<dbReference type="EMBL" id="CP016896">
    <property type="protein sequence ID" value="APV35174.1"/>
    <property type="molecule type" value="Genomic_DNA"/>
</dbReference>
<sequence length="323" mass="36507">MNILKLPRLFKTQHLTLLMGLMLGATSVTWSATNNQNKNTMDTITEQQLKGTSQQFILTSQYTPHHYLINLYIPQAPAPKAGYPVLYLLDGNATFESARAIAQAMAGGSNKFGTDPLVIVAIGYAGDALFSAQNRALDYTSTVATNDKPNKQYSYGGDTQFLKFIDNELKPQIFNRVRINRDQQTLFGHSFGGLFTLNTFFKRPDSFQRYFAASPSLWYNNHVLLQEQDLWRKQSNQIKKPIYLMTTVGTSESSSDMQRSISKNAARDFFSGFSRVNTNKLHSWHFYHPSEQHIGNLYASLPKAILLASCNSLNNCQKLFDEQ</sequence>
<dbReference type="Gene3D" id="3.40.50.1820">
    <property type="entry name" value="alpha/beta hydrolase"/>
    <property type="match status" value="1"/>
</dbReference>
<dbReference type="InterPro" id="IPR052558">
    <property type="entry name" value="Siderophore_Hydrolase_D"/>
</dbReference>
<keyword evidence="2 4" id="KW-0378">Hydrolase</keyword>
<evidence type="ECO:0000256" key="3">
    <source>
        <dbReference type="SAM" id="SignalP"/>
    </source>
</evidence>
<dbReference type="PANTHER" id="PTHR40841:SF2">
    <property type="entry name" value="SIDEROPHORE-DEGRADING ESTERASE (EUROFUNG)"/>
    <property type="match status" value="1"/>
</dbReference>
<dbReference type="Pfam" id="PF00756">
    <property type="entry name" value="Esterase"/>
    <property type="match status" value="1"/>
</dbReference>
<evidence type="ECO:0000313" key="5">
    <source>
        <dbReference type="Proteomes" id="UP000185674"/>
    </source>
</evidence>
<evidence type="ECO:0000256" key="1">
    <source>
        <dbReference type="ARBA" id="ARBA00005622"/>
    </source>
</evidence>
<dbReference type="Proteomes" id="UP000185674">
    <property type="component" value="Chromosome"/>
</dbReference>
<dbReference type="RefSeq" id="WP_076032287.1">
    <property type="nucleotide sequence ID" value="NZ_BKXY01000006.1"/>
</dbReference>
<dbReference type="InterPro" id="IPR000801">
    <property type="entry name" value="Esterase-like"/>
</dbReference>
<dbReference type="PANTHER" id="PTHR40841">
    <property type="entry name" value="SIDEROPHORE TRIACETYLFUSARININE C ESTERASE"/>
    <property type="match status" value="1"/>
</dbReference>
<dbReference type="InterPro" id="IPR029058">
    <property type="entry name" value="AB_hydrolase_fold"/>
</dbReference>
<evidence type="ECO:0000256" key="2">
    <source>
        <dbReference type="ARBA" id="ARBA00022801"/>
    </source>
</evidence>
<proteinExistence type="inferred from homology"/>
<dbReference type="SUPFAM" id="SSF53474">
    <property type="entry name" value="alpha/beta-Hydrolases"/>
    <property type="match status" value="1"/>
</dbReference>
<feature type="chain" id="PRO_5013360697" evidence="3">
    <location>
        <begin position="33"/>
        <end position="323"/>
    </location>
</feature>
<reference evidence="4 5" key="1">
    <citation type="submission" date="2016-08" db="EMBL/GenBank/DDBJ databases">
        <title>Complete genome sequence of Acinetobacter baylyi strain GFJ2.</title>
        <authorList>
            <person name="Tabata M."/>
            <person name="Kuboki S."/>
            <person name="Gibu N."/>
            <person name="Kinouchi Y."/>
            <person name="Vangnai A."/>
            <person name="Kasai D."/>
            <person name="Fukuda M."/>
        </authorList>
    </citation>
    <scope>NUCLEOTIDE SEQUENCE [LARGE SCALE GENOMIC DNA]</scope>
    <source>
        <strain evidence="4 5">GFJ2</strain>
    </source>
</reference>
<evidence type="ECO:0000313" key="4">
    <source>
        <dbReference type="EMBL" id="APV35174.1"/>
    </source>
</evidence>
<dbReference type="GO" id="GO:0016788">
    <property type="term" value="F:hydrolase activity, acting on ester bonds"/>
    <property type="evidence" value="ECO:0007669"/>
    <property type="project" value="TreeGrafter"/>
</dbReference>
<comment type="similarity">
    <text evidence="1">Belongs to the esterase D family.</text>
</comment>
<keyword evidence="3" id="KW-0732">Signal</keyword>
<organism evidence="4 5">
    <name type="scientific">Acinetobacter soli</name>
    <dbReference type="NCBI Taxonomy" id="487316"/>
    <lineage>
        <taxon>Bacteria</taxon>
        <taxon>Pseudomonadati</taxon>
        <taxon>Pseudomonadota</taxon>
        <taxon>Gammaproteobacteria</taxon>
        <taxon>Moraxellales</taxon>
        <taxon>Moraxellaceae</taxon>
        <taxon>Acinetobacter</taxon>
    </lineage>
</organism>
<feature type="signal peptide" evidence="3">
    <location>
        <begin position="1"/>
        <end position="32"/>
    </location>
</feature>
<dbReference type="STRING" id="487316.BEN76_03725"/>
<dbReference type="KEGG" id="asol:BEN76_03725"/>
<dbReference type="eggNOG" id="COG2819">
    <property type="taxonomic scope" value="Bacteria"/>
</dbReference>
<dbReference type="AlphaFoldDB" id="A0A1P8EG52"/>
<accession>A0A1P8EG52</accession>
<protein>
    <submittedName>
        <fullName evidence="4">Alpha/beta hydrolase</fullName>
    </submittedName>
</protein>
<gene>
    <name evidence="4" type="ORF">BEN76_03725</name>
</gene>